<dbReference type="InterPro" id="IPR006222">
    <property type="entry name" value="GCVT_N"/>
</dbReference>
<dbReference type="AlphaFoldDB" id="A0A6J8BSR9"/>
<feature type="domain" description="Rhodanese" evidence="2">
    <location>
        <begin position="52"/>
        <end position="88"/>
    </location>
</feature>
<dbReference type="Pfam" id="PF16350">
    <property type="entry name" value="FAO_M"/>
    <property type="match status" value="1"/>
</dbReference>
<dbReference type="InterPro" id="IPR013977">
    <property type="entry name" value="GcvT_C"/>
</dbReference>
<evidence type="ECO:0000256" key="1">
    <source>
        <dbReference type="ARBA" id="ARBA00008609"/>
    </source>
</evidence>
<dbReference type="SUPFAM" id="SSF51905">
    <property type="entry name" value="FAD/NAD(P)-binding domain"/>
    <property type="match status" value="2"/>
</dbReference>
<dbReference type="PROSITE" id="PS50206">
    <property type="entry name" value="RHODANESE_3"/>
    <property type="match status" value="1"/>
</dbReference>
<name>A0A6J8BSR9_MYTCO</name>
<dbReference type="EMBL" id="CACVKT020003694">
    <property type="protein sequence ID" value="CAC5385367.1"/>
    <property type="molecule type" value="Genomic_DNA"/>
</dbReference>
<dbReference type="Pfam" id="PF08669">
    <property type="entry name" value="GCV_T_C"/>
    <property type="match status" value="1"/>
</dbReference>
<evidence type="ECO:0000259" key="2">
    <source>
        <dbReference type="PROSITE" id="PS50206"/>
    </source>
</evidence>
<accession>A0A6J8BSR9</accession>
<dbReference type="InterPro" id="IPR001763">
    <property type="entry name" value="Rhodanese-like_dom"/>
</dbReference>
<dbReference type="InterPro" id="IPR036188">
    <property type="entry name" value="FAD/NAD-bd_sf"/>
</dbReference>
<protein>
    <submittedName>
        <fullName evidence="3">PDPR</fullName>
    </submittedName>
</protein>
<keyword evidence="4" id="KW-1185">Reference proteome</keyword>
<dbReference type="InterPro" id="IPR032503">
    <property type="entry name" value="FAO_M"/>
</dbReference>
<dbReference type="SUPFAM" id="SSF101790">
    <property type="entry name" value="Aminomethyltransferase beta-barrel domain"/>
    <property type="match status" value="1"/>
</dbReference>
<dbReference type="SUPFAM" id="SSF103025">
    <property type="entry name" value="Folate-binding domain"/>
    <property type="match status" value="1"/>
</dbReference>
<dbReference type="Gene3D" id="3.50.50.60">
    <property type="entry name" value="FAD/NAD(P)-binding domain"/>
    <property type="match status" value="2"/>
</dbReference>
<comment type="similarity">
    <text evidence="1">Belongs to the GcvT family.</text>
</comment>
<dbReference type="InterPro" id="IPR006076">
    <property type="entry name" value="FAD-dep_OxRdtase"/>
</dbReference>
<dbReference type="Gene3D" id="3.30.9.10">
    <property type="entry name" value="D-Amino Acid Oxidase, subunit A, domain 2"/>
    <property type="match status" value="1"/>
</dbReference>
<dbReference type="Pfam" id="PF01571">
    <property type="entry name" value="GCV_T"/>
    <property type="match status" value="1"/>
</dbReference>
<dbReference type="InterPro" id="IPR027266">
    <property type="entry name" value="TrmE/GcvT-like"/>
</dbReference>
<evidence type="ECO:0000313" key="4">
    <source>
        <dbReference type="Proteomes" id="UP000507470"/>
    </source>
</evidence>
<dbReference type="PANTHER" id="PTHR43757">
    <property type="entry name" value="AMINOMETHYLTRANSFERASE"/>
    <property type="match status" value="1"/>
</dbReference>
<proteinExistence type="inferred from homology"/>
<dbReference type="InterPro" id="IPR028896">
    <property type="entry name" value="GcvT/YgfZ/DmdA"/>
</dbReference>
<organism evidence="3 4">
    <name type="scientific">Mytilus coruscus</name>
    <name type="common">Sea mussel</name>
    <dbReference type="NCBI Taxonomy" id="42192"/>
    <lineage>
        <taxon>Eukaryota</taxon>
        <taxon>Metazoa</taxon>
        <taxon>Spiralia</taxon>
        <taxon>Lophotrochozoa</taxon>
        <taxon>Mollusca</taxon>
        <taxon>Bivalvia</taxon>
        <taxon>Autobranchia</taxon>
        <taxon>Pteriomorphia</taxon>
        <taxon>Mytilida</taxon>
        <taxon>Mytiloidea</taxon>
        <taxon>Mytilidae</taxon>
        <taxon>Mytilinae</taxon>
        <taxon>Mytilus</taxon>
    </lineage>
</organism>
<dbReference type="Gene3D" id="2.40.30.110">
    <property type="entry name" value="Aminomethyltransferase beta-barrel domains"/>
    <property type="match status" value="1"/>
</dbReference>
<dbReference type="GO" id="GO:0005739">
    <property type="term" value="C:mitochondrion"/>
    <property type="evidence" value="ECO:0007669"/>
    <property type="project" value="TreeGrafter"/>
</dbReference>
<evidence type="ECO:0000313" key="3">
    <source>
        <dbReference type="EMBL" id="CAC5385367.1"/>
    </source>
</evidence>
<gene>
    <name evidence="3" type="ORF">MCOR_20916</name>
</gene>
<dbReference type="OrthoDB" id="498204at2759"/>
<dbReference type="Gene3D" id="3.30.70.1400">
    <property type="entry name" value="Aminomethyltransferase beta-barrel domains"/>
    <property type="match status" value="1"/>
</dbReference>
<dbReference type="Pfam" id="PF01266">
    <property type="entry name" value="DAO"/>
    <property type="match status" value="2"/>
</dbReference>
<dbReference type="FunFam" id="3.30.70.1400:FF:000003">
    <property type="entry name" value="Pyruvate dehydrogenase phosphatase regulatory subunit"/>
    <property type="match status" value="1"/>
</dbReference>
<dbReference type="SUPFAM" id="SSF54373">
    <property type="entry name" value="FAD-linked reductases, C-terminal domain"/>
    <property type="match status" value="1"/>
</dbReference>
<dbReference type="InterPro" id="IPR029043">
    <property type="entry name" value="GcvT/YgfZ_C"/>
</dbReference>
<dbReference type="Proteomes" id="UP000507470">
    <property type="component" value="Unassembled WGS sequence"/>
</dbReference>
<dbReference type="PANTHER" id="PTHR43757:SF15">
    <property type="entry name" value="PYRUVATE DEHYDROGENASE PHOSPHATASE REGULATORY SUBUNIT, MITOCHONDRIAL-LIKE"/>
    <property type="match status" value="1"/>
</dbReference>
<reference evidence="3 4" key="1">
    <citation type="submission" date="2020-06" db="EMBL/GenBank/DDBJ databases">
        <authorList>
            <person name="Li R."/>
            <person name="Bekaert M."/>
        </authorList>
    </citation>
    <scope>NUCLEOTIDE SEQUENCE [LARGE SCALE GENOMIC DNA]</scope>
    <source>
        <strain evidence="4">wild</strain>
    </source>
</reference>
<dbReference type="Gene3D" id="3.30.1360.120">
    <property type="entry name" value="Probable tRNA modification gtpase trme, domain 1"/>
    <property type="match status" value="1"/>
</dbReference>
<sequence>MSLIRYLKVPLHKRCTSDAFYRAFHRSCTTANNNEASKTLKTVVDLPKHARVVICGGGVTGSSIAYHLAERGWNDVVLLEQGNLPSNKEYGMILYCWSRGTYHLAERGWNDVVLLEQGKYTCGTTWHSVGLIGQLRDDVPSAKLVKYSAELYRSLEKAGHGIGWKQCGSINIAQTKDRVNLLQRKHAVAVATGIEAHFIGPKEIERLAPVLKTDDIEAALYVPSDGVVAPSDLAATYVRLAKDRGVKMFEGVQVEKILTHNGNVHAVQTSLGTINCEYFVNCGGLWSRQIGKKSQPRVQVPLHATEHFYIVTKEVPGVDTNLPVIRDYDGLIYYREWSGGVMAGGFEPVAKPVFHTSIPDKFEFQLLPEDWDHFQILLDAILNRMPPVEKAEVRQFVNGPESFTPDGSWILGESAEIGKYFVAAGMSSTGVVASGGVGKQIAGWIIDGEPSINLEAHDILRFVPFHNNRRFLRERVKESLGMYRMKYPGQQWKTGRNLRTSPLYTRLKAEGACFGETNAYERPMYFSDIADSEEQWGIQKGTFGKPIWHEHVKNEYWSCKERVSLIDMSSFSKFEIMSQGSEALDLLQYLSSNDINQPIGTVIHTGMQNSRGGYENDCSIVPLTDNRFFMIAPTSQQTRSFSWLRKHCPLDGSVMISDLTSAFSGLNVVGPHAQQLLADVTDTSMTLTDFKPMTCQVIDVGYAGGIIAMRLTHAGEDGFVLYVPSEYSLHVYDTLMKAGKDYGIRNAGYYAMRKLRIEKFFAFWGQDLTTDDTPYECGRDFRVKLDKGDFIGRDALLKQKENGISQKFVQFLLKDFDTEKDVWPWGGEPIYRNGKFAGTVTSSAYGPTLDKMICLGFVRDYDENDNRIVHKNINRFIMDKDATYEVVVGGQRFQAEARLYTTKEAYTTSDPVFIPVPK</sequence>